<name>A0A381ZXB5_9ZZZZ</name>
<reference evidence="1" key="1">
    <citation type="submission" date="2018-05" db="EMBL/GenBank/DDBJ databases">
        <authorList>
            <person name="Lanie J.A."/>
            <person name="Ng W.-L."/>
            <person name="Kazmierczak K.M."/>
            <person name="Andrzejewski T.M."/>
            <person name="Davidsen T.M."/>
            <person name="Wayne K.J."/>
            <person name="Tettelin H."/>
            <person name="Glass J.I."/>
            <person name="Rusch D."/>
            <person name="Podicherti R."/>
            <person name="Tsui H.-C.T."/>
            <person name="Winkler M.E."/>
        </authorList>
    </citation>
    <scope>NUCLEOTIDE SEQUENCE</scope>
</reference>
<feature type="non-terminal residue" evidence="1">
    <location>
        <position position="33"/>
    </location>
</feature>
<sequence length="33" mass="3495">MVCAPLVAFISGWIAHSSGLNHQSAITISIAIW</sequence>
<protein>
    <submittedName>
        <fullName evidence="1">Uncharacterized protein</fullName>
    </submittedName>
</protein>
<organism evidence="1">
    <name type="scientific">marine metagenome</name>
    <dbReference type="NCBI Taxonomy" id="408172"/>
    <lineage>
        <taxon>unclassified sequences</taxon>
        <taxon>metagenomes</taxon>
        <taxon>ecological metagenomes</taxon>
    </lineage>
</organism>
<dbReference type="EMBL" id="UINC01022901">
    <property type="protein sequence ID" value="SVA93482.1"/>
    <property type="molecule type" value="Genomic_DNA"/>
</dbReference>
<proteinExistence type="predicted"/>
<accession>A0A381ZXB5</accession>
<dbReference type="AlphaFoldDB" id="A0A381ZXB5"/>
<gene>
    <name evidence="1" type="ORF">METZ01_LOCUS146336</name>
</gene>
<evidence type="ECO:0000313" key="1">
    <source>
        <dbReference type="EMBL" id="SVA93482.1"/>
    </source>
</evidence>